<gene>
    <name evidence="1" type="ORF">UR91_C0027G0008</name>
</gene>
<evidence type="ECO:0000313" key="1">
    <source>
        <dbReference type="EMBL" id="KKP88084.1"/>
    </source>
</evidence>
<comment type="caution">
    <text evidence="1">The sequence shown here is derived from an EMBL/GenBank/DDBJ whole genome shotgun (WGS) entry which is preliminary data.</text>
</comment>
<sequence length="330" mass="37673">MNDVLNLLEKIGLKKLQVAIRQELVGREGRERIIRLETVLKIGTPYVLKREYEAYACFAHFLTKEEKRLLFPRVAFGSASPTRAILAVEPISGSTLEEAILKINGLAKRHGWKSREIRIHQKLVLSLTMKVLAKLAILNRPIKATQKRMELSAFIRELVRGLAESLRRAEIPWDLSSLCIKMKEVKEITVCLAHRDLGLLNIITDGEDVFFIDPRLHVVSTPGRRKGARLASPAIDFAAFLVGLDRIELEIRRKQPNFRLSAKQCVRREIEKLLQKKQITPFLSCLSETVVWAGYAACQCNQCLDPSRSWLRKQSIVRTMKCLKILSRLS</sequence>
<proteinExistence type="predicted"/>
<evidence type="ECO:0008006" key="3">
    <source>
        <dbReference type="Google" id="ProtNLM"/>
    </source>
</evidence>
<protein>
    <recommendedName>
        <fullName evidence="3">Aminoglycoside phosphotransferase domain-containing protein</fullName>
    </recommendedName>
</protein>
<evidence type="ECO:0000313" key="2">
    <source>
        <dbReference type="Proteomes" id="UP000034798"/>
    </source>
</evidence>
<organism evidence="1 2">
    <name type="scientific">Candidatus Nomurabacteria bacterium GW2011_GWC2_35_8</name>
    <dbReference type="NCBI Taxonomy" id="1618752"/>
    <lineage>
        <taxon>Bacteria</taxon>
        <taxon>Candidatus Nomuraibacteriota</taxon>
    </lineage>
</organism>
<dbReference type="Proteomes" id="UP000034798">
    <property type="component" value="Unassembled WGS sequence"/>
</dbReference>
<dbReference type="InterPro" id="IPR011009">
    <property type="entry name" value="Kinase-like_dom_sf"/>
</dbReference>
<dbReference type="AlphaFoldDB" id="A0A0G0D1G2"/>
<dbReference type="SUPFAM" id="SSF56112">
    <property type="entry name" value="Protein kinase-like (PK-like)"/>
    <property type="match status" value="1"/>
</dbReference>
<dbReference type="EMBL" id="LBQZ01000027">
    <property type="protein sequence ID" value="KKP88084.1"/>
    <property type="molecule type" value="Genomic_DNA"/>
</dbReference>
<reference evidence="1 2" key="1">
    <citation type="journal article" date="2015" name="Nature">
        <title>rRNA introns, odd ribosomes, and small enigmatic genomes across a large radiation of phyla.</title>
        <authorList>
            <person name="Brown C.T."/>
            <person name="Hug L.A."/>
            <person name="Thomas B.C."/>
            <person name="Sharon I."/>
            <person name="Castelle C.J."/>
            <person name="Singh A."/>
            <person name="Wilkins M.J."/>
            <person name="Williams K.H."/>
            <person name="Banfield J.F."/>
        </authorList>
    </citation>
    <scope>NUCLEOTIDE SEQUENCE [LARGE SCALE GENOMIC DNA]</scope>
</reference>
<name>A0A0G0D1G2_9BACT</name>
<accession>A0A0G0D1G2</accession>